<evidence type="ECO:0000313" key="2">
    <source>
        <dbReference type="EMBL" id="MFD1930077.1"/>
    </source>
</evidence>
<name>A0ABW4SKJ8_9ACTN</name>
<feature type="region of interest" description="Disordered" evidence="1">
    <location>
        <begin position="1"/>
        <end position="33"/>
    </location>
</feature>
<protein>
    <submittedName>
        <fullName evidence="2">Uncharacterized protein</fullName>
    </submittedName>
</protein>
<accession>A0ABW4SKJ8</accession>
<dbReference type="Proteomes" id="UP001597368">
    <property type="component" value="Unassembled WGS sequence"/>
</dbReference>
<sequence length="104" mass="10644">MPHRLPKRLVPPTLAAPPFGRAEPGSTGTPLLTEGWELPQTLPHRSNGGAATFTGDYVRVKGTGPGVTSQAQPGAGTTGSVNGIGIRVLSLSGGKVALRLAPRR</sequence>
<dbReference type="EMBL" id="JBHUFV010000003">
    <property type="protein sequence ID" value="MFD1930077.1"/>
    <property type="molecule type" value="Genomic_DNA"/>
</dbReference>
<gene>
    <name evidence="2" type="ORF">ACFSKW_01160</name>
</gene>
<evidence type="ECO:0000313" key="3">
    <source>
        <dbReference type="Proteomes" id="UP001597368"/>
    </source>
</evidence>
<organism evidence="2 3">
    <name type="scientific">Nonomuraea mangrovi</name>
    <dbReference type="NCBI Taxonomy" id="2316207"/>
    <lineage>
        <taxon>Bacteria</taxon>
        <taxon>Bacillati</taxon>
        <taxon>Actinomycetota</taxon>
        <taxon>Actinomycetes</taxon>
        <taxon>Streptosporangiales</taxon>
        <taxon>Streptosporangiaceae</taxon>
        <taxon>Nonomuraea</taxon>
    </lineage>
</organism>
<comment type="caution">
    <text evidence="2">The sequence shown here is derived from an EMBL/GenBank/DDBJ whole genome shotgun (WGS) entry which is preliminary data.</text>
</comment>
<proteinExistence type="predicted"/>
<keyword evidence="3" id="KW-1185">Reference proteome</keyword>
<reference evidence="3" key="1">
    <citation type="journal article" date="2019" name="Int. J. Syst. Evol. Microbiol.">
        <title>The Global Catalogue of Microorganisms (GCM) 10K type strain sequencing project: providing services to taxonomists for standard genome sequencing and annotation.</title>
        <authorList>
            <consortium name="The Broad Institute Genomics Platform"/>
            <consortium name="The Broad Institute Genome Sequencing Center for Infectious Disease"/>
            <person name="Wu L."/>
            <person name="Ma J."/>
        </authorList>
    </citation>
    <scope>NUCLEOTIDE SEQUENCE [LARGE SCALE GENOMIC DNA]</scope>
    <source>
        <strain evidence="3">ICMP 6774ER</strain>
    </source>
</reference>
<dbReference type="RefSeq" id="WP_379568148.1">
    <property type="nucleotide sequence ID" value="NZ_JBHUFV010000003.1"/>
</dbReference>
<evidence type="ECO:0000256" key="1">
    <source>
        <dbReference type="SAM" id="MobiDB-lite"/>
    </source>
</evidence>